<evidence type="ECO:0000256" key="2">
    <source>
        <dbReference type="ARBA" id="ARBA00022630"/>
    </source>
</evidence>
<evidence type="ECO:0000256" key="1">
    <source>
        <dbReference type="ARBA" id="ARBA00007992"/>
    </source>
</evidence>
<feature type="domain" description="FAD-binding" evidence="6">
    <location>
        <begin position="6"/>
        <end position="363"/>
    </location>
</feature>
<keyword evidence="5" id="KW-0503">Monooxygenase</keyword>
<dbReference type="PANTHER" id="PTHR13789:SF309">
    <property type="entry name" value="PUTATIVE (AFU_ORTHOLOGUE AFUA_6G14510)-RELATED"/>
    <property type="match status" value="1"/>
</dbReference>
<evidence type="ECO:0000256" key="5">
    <source>
        <dbReference type="ARBA" id="ARBA00023033"/>
    </source>
</evidence>
<keyword evidence="2" id="KW-0285">Flavoprotein</keyword>
<evidence type="ECO:0000313" key="8">
    <source>
        <dbReference type="Proteomes" id="UP000053095"/>
    </source>
</evidence>
<dbReference type="Gene3D" id="3.50.50.60">
    <property type="entry name" value="FAD/NAD(P)-binding domain"/>
    <property type="match status" value="1"/>
</dbReference>
<organism evidence="7 8">
    <name type="scientific">Talaromyces pinophilus</name>
    <name type="common">Penicillium pinophilum</name>
    <dbReference type="NCBI Taxonomy" id="128442"/>
    <lineage>
        <taxon>Eukaryota</taxon>
        <taxon>Fungi</taxon>
        <taxon>Dikarya</taxon>
        <taxon>Ascomycota</taxon>
        <taxon>Pezizomycotina</taxon>
        <taxon>Eurotiomycetes</taxon>
        <taxon>Eurotiomycetidae</taxon>
        <taxon>Eurotiales</taxon>
        <taxon>Trichocomaceae</taxon>
        <taxon>Talaromyces</taxon>
        <taxon>Talaromyces sect. Talaromyces</taxon>
    </lineage>
</organism>
<evidence type="ECO:0000256" key="4">
    <source>
        <dbReference type="ARBA" id="ARBA00023002"/>
    </source>
</evidence>
<evidence type="ECO:0000259" key="6">
    <source>
        <dbReference type="Pfam" id="PF01494"/>
    </source>
</evidence>
<dbReference type="PRINTS" id="PR00420">
    <property type="entry name" value="RNGMNOXGNASE"/>
</dbReference>
<sequence>MSRPRKVAIIGAGPAGVLAALRLQQFNHISPVIYEIRAEPTTLGGAIGIPSNGLRLLHRLGLWDALRARGAETSTLSVHALKGQVIGEMDMTSWSREKTGFGYLRIRRVDLMEVLHEAARKATIPIHFGKHLTGITEDNQGIAVTFADGTSDNADFLLGCDGIHSMVRKLYVDPGLTPEYSGISNIYSLVPTDQLPSAAASISSLNATLTTDGLLAVSPCRPNGEMVYWFFSRELAMPTSGDTRDGWEERGKEQVETIKSTVLDLIKTSEGEWGQIMKETIRKTETLRFYPVYRLPPNGQWSRGRCLIIGDAAHAMQPHASQGVSMALEDIFMFSNLLEAHPGPLDEVFRIYEQKRRPRVNEMYLLAERNGGIRKKTTPWRLRFNELATSGALGIYNFFGMGKLGLGQKPLAYDVEEDKN</sequence>
<name>A0A0B8MXR4_TALPI</name>
<evidence type="ECO:0000313" key="7">
    <source>
        <dbReference type="EMBL" id="GAM37305.1"/>
    </source>
</evidence>
<protein>
    <submittedName>
        <fullName evidence="7">Salicylate hydroxylase</fullName>
    </submittedName>
</protein>
<dbReference type="InterPro" id="IPR050493">
    <property type="entry name" value="FAD-dep_Monooxygenase_BioMet"/>
</dbReference>
<dbReference type="PANTHER" id="PTHR13789">
    <property type="entry name" value="MONOOXYGENASE"/>
    <property type="match status" value="1"/>
</dbReference>
<dbReference type="Proteomes" id="UP000053095">
    <property type="component" value="Unassembled WGS sequence"/>
</dbReference>
<comment type="similarity">
    <text evidence="1">Belongs to the paxM FAD-dependent monooxygenase family.</text>
</comment>
<dbReference type="InterPro" id="IPR036188">
    <property type="entry name" value="FAD/NAD-bd_sf"/>
</dbReference>
<dbReference type="Pfam" id="PF01494">
    <property type="entry name" value="FAD_binding_3"/>
    <property type="match status" value="1"/>
</dbReference>
<evidence type="ECO:0000256" key="3">
    <source>
        <dbReference type="ARBA" id="ARBA00022827"/>
    </source>
</evidence>
<dbReference type="FunFam" id="3.50.50.60:FF:000156">
    <property type="entry name" value="Salicylate hydroxylase, putative"/>
    <property type="match status" value="1"/>
</dbReference>
<accession>A0A0B8MXR4</accession>
<dbReference type="EMBL" id="DF933819">
    <property type="protein sequence ID" value="GAM37305.1"/>
    <property type="molecule type" value="Genomic_DNA"/>
</dbReference>
<dbReference type="InterPro" id="IPR002938">
    <property type="entry name" value="FAD-bd"/>
</dbReference>
<keyword evidence="4" id="KW-0560">Oxidoreductase</keyword>
<dbReference type="GO" id="GO:0004497">
    <property type="term" value="F:monooxygenase activity"/>
    <property type="evidence" value="ECO:0007669"/>
    <property type="project" value="UniProtKB-KW"/>
</dbReference>
<gene>
    <name evidence="7" type="ORF">TCE0_023f07125</name>
</gene>
<proteinExistence type="inferred from homology"/>
<keyword evidence="3" id="KW-0274">FAD</keyword>
<keyword evidence="8" id="KW-1185">Reference proteome</keyword>
<dbReference type="GO" id="GO:0071949">
    <property type="term" value="F:FAD binding"/>
    <property type="evidence" value="ECO:0007669"/>
    <property type="project" value="InterPro"/>
</dbReference>
<reference evidence="8" key="1">
    <citation type="journal article" date="2015" name="Genome Announc.">
        <title>Draft genome sequence of Talaromyces cellulolyticus strain Y-94, a source of lignocellulosic biomass-degrading enzymes.</title>
        <authorList>
            <person name="Fujii T."/>
            <person name="Koike H."/>
            <person name="Sawayama S."/>
            <person name="Yano S."/>
            <person name="Inoue H."/>
        </authorList>
    </citation>
    <scope>NUCLEOTIDE SEQUENCE [LARGE SCALE GENOMIC DNA]</scope>
    <source>
        <strain evidence="8">Y-94</strain>
    </source>
</reference>
<dbReference type="AlphaFoldDB" id="A0A0B8MXR4"/>
<dbReference type="SUPFAM" id="SSF51905">
    <property type="entry name" value="FAD/NAD(P)-binding domain"/>
    <property type="match status" value="1"/>
</dbReference>